<feature type="compositionally biased region" description="Basic and acidic residues" evidence="1">
    <location>
        <begin position="198"/>
        <end position="227"/>
    </location>
</feature>
<dbReference type="EMBL" id="JAACJL010000057">
    <property type="protein sequence ID" value="KAF4611618.1"/>
    <property type="molecule type" value="Genomic_DNA"/>
</dbReference>
<feature type="region of interest" description="Disordered" evidence="1">
    <location>
        <begin position="567"/>
        <end position="598"/>
    </location>
</feature>
<feature type="region of interest" description="Disordered" evidence="1">
    <location>
        <begin position="713"/>
        <end position="733"/>
    </location>
</feature>
<feature type="compositionally biased region" description="Low complexity" evidence="1">
    <location>
        <begin position="828"/>
        <end position="846"/>
    </location>
</feature>
<dbReference type="AlphaFoldDB" id="A0A8H4QIM3"/>
<organism evidence="3 4">
    <name type="scientific">Agrocybe pediades</name>
    <dbReference type="NCBI Taxonomy" id="84607"/>
    <lineage>
        <taxon>Eukaryota</taxon>
        <taxon>Fungi</taxon>
        <taxon>Dikarya</taxon>
        <taxon>Basidiomycota</taxon>
        <taxon>Agaricomycotina</taxon>
        <taxon>Agaricomycetes</taxon>
        <taxon>Agaricomycetidae</taxon>
        <taxon>Agaricales</taxon>
        <taxon>Agaricineae</taxon>
        <taxon>Strophariaceae</taxon>
        <taxon>Agrocybe</taxon>
    </lineage>
</organism>
<keyword evidence="2" id="KW-0472">Membrane</keyword>
<feature type="transmembrane region" description="Helical" evidence="2">
    <location>
        <begin position="21"/>
        <end position="43"/>
    </location>
</feature>
<feature type="compositionally biased region" description="Basic and acidic residues" evidence="1">
    <location>
        <begin position="768"/>
        <end position="782"/>
    </location>
</feature>
<feature type="compositionally biased region" description="Pro residues" evidence="1">
    <location>
        <begin position="852"/>
        <end position="864"/>
    </location>
</feature>
<sequence>MSSRRVHKMNSTKAKWFETSVNNGVILLGILENIAGLATLPFLKEAAGLTLKIIEAIQQTKANKADFRSLAEDAAEFIAGIFSTYKDSPDQASWPPTEIAQIISNLLSALTEILSSVEDEVNKSCTLMLIFHKADAEKVKKYRETLKLSIDKFQNIFKVVSGISLPITVASMLKKQRQLAGLHAETFEKVNEMQAKIEANDGRKEEVDAKAEEERRQKESEAKEREGAQSSGSIGRTEGNAGEYQKAPEIQRLREEIELLSREMAQRQEEIDEKRRRLAAMEDSTPPQLAVSSSRSDSEIYYQNLVTKRRGLPLWIPQPPYNLPTHHQQNGVSFGDVGVVSPSGSFYFFFNIFYSSDHIINSGGVPEGFKPLDLCLDSLNIRREQVFNPGSYVASESIEISRTQCDGSPAPLLLFKSSAPEGAILTMPNGAQSEDIIGTRRMKCYMTEHMASWYKFIVGVLGYDAENGDIHLVTGYDKTNSWGVATFVKSLDDVTLRFQPVESSHSYDWEYVGRCTAKTGPILASGEPLYNQCVFVRGIPCILQDDIWQSIQRSVCLEMGLDPDEELHGREGSMRDQGGLRATGHGGSTDKAKSMRGVEGGQRRVLLPNIESPISLVPNVPTATVTFGRKFPSARAVITEDNDWISVLQDSDSTLPDAEELYKRITEREMVENPSVDFLTRSFDAQATGPTLINSSHSVVSGGTEFYGQRHHLEAEEESTKESPGRRWSSTTLIHTDSAESGFTIFDDPVVLDEAYKSDEEQVQTHLSKHEPGRKGSHTKVEDYDEEGSGKSFMDNSSEEHSTDEEDGIRRRRQEERRGRAKKPARPSGPTASNASPSSSSSASTSHVQHQPLPPQPFVSPPTLPMEEPLLSHVPEFSHNPAGRHYDSPHAGYASPQPGQHYSPPPSDPDPHPPSYQSPRYKFSPPPGSIMYNSGNTISKVGDNNSRTAVNKK</sequence>
<protein>
    <submittedName>
        <fullName evidence="3">Uncharacterized protein</fullName>
    </submittedName>
</protein>
<evidence type="ECO:0000313" key="3">
    <source>
        <dbReference type="EMBL" id="KAF4611618.1"/>
    </source>
</evidence>
<proteinExistence type="predicted"/>
<dbReference type="GO" id="GO:0007166">
    <property type="term" value="P:cell surface receptor signaling pathway"/>
    <property type="evidence" value="ECO:0007669"/>
    <property type="project" value="InterPro"/>
</dbReference>
<keyword evidence="4" id="KW-1185">Reference proteome</keyword>
<comment type="caution">
    <text evidence="3">The sequence shown here is derived from an EMBL/GenBank/DDBJ whole genome shotgun (WGS) entry which is preliminary data.</text>
</comment>
<gene>
    <name evidence="3" type="ORF">D9613_004515</name>
</gene>
<feature type="compositionally biased region" description="Pro residues" evidence="1">
    <location>
        <begin position="903"/>
        <end position="916"/>
    </location>
</feature>
<feature type="region of interest" description="Disordered" evidence="1">
    <location>
        <begin position="198"/>
        <end position="248"/>
    </location>
</feature>
<dbReference type="InterPro" id="IPR059179">
    <property type="entry name" value="MLKL-like_MCAfunc"/>
</dbReference>
<keyword evidence="2" id="KW-1133">Transmembrane helix</keyword>
<accession>A0A8H4QIM3</accession>
<dbReference type="InterPro" id="IPR036537">
    <property type="entry name" value="Adaptor_Cbl_N_dom_sf"/>
</dbReference>
<feature type="compositionally biased region" description="Basic and acidic residues" evidence="1">
    <location>
        <begin position="713"/>
        <end position="725"/>
    </location>
</feature>
<keyword evidence="2" id="KW-0812">Transmembrane</keyword>
<dbReference type="Gene3D" id="1.20.930.20">
    <property type="entry name" value="Adaptor protein Cbl, N-terminal domain"/>
    <property type="match status" value="1"/>
</dbReference>
<feature type="compositionally biased region" description="Polar residues" evidence="1">
    <location>
        <begin position="931"/>
        <end position="953"/>
    </location>
</feature>
<evidence type="ECO:0000256" key="1">
    <source>
        <dbReference type="SAM" id="MobiDB-lite"/>
    </source>
</evidence>
<dbReference type="CDD" id="cd21037">
    <property type="entry name" value="MLKL_NTD"/>
    <property type="match status" value="1"/>
</dbReference>
<dbReference type="Proteomes" id="UP000521872">
    <property type="component" value="Unassembled WGS sequence"/>
</dbReference>
<name>A0A8H4QIM3_9AGAR</name>
<reference evidence="3 4" key="1">
    <citation type="submission" date="2019-12" db="EMBL/GenBank/DDBJ databases">
        <authorList>
            <person name="Floudas D."/>
            <person name="Bentzer J."/>
            <person name="Ahren D."/>
            <person name="Johansson T."/>
            <person name="Persson P."/>
            <person name="Tunlid A."/>
        </authorList>
    </citation>
    <scope>NUCLEOTIDE SEQUENCE [LARGE SCALE GENOMIC DNA]</scope>
    <source>
        <strain evidence="3 4">CBS 102.39</strain>
    </source>
</reference>
<feature type="region of interest" description="Disordered" evidence="1">
    <location>
        <begin position="759"/>
        <end position="953"/>
    </location>
</feature>
<evidence type="ECO:0000256" key="2">
    <source>
        <dbReference type="SAM" id="Phobius"/>
    </source>
</evidence>
<evidence type="ECO:0000313" key="4">
    <source>
        <dbReference type="Proteomes" id="UP000521872"/>
    </source>
</evidence>